<dbReference type="Pfam" id="PF13416">
    <property type="entry name" value="SBP_bac_8"/>
    <property type="match status" value="1"/>
</dbReference>
<dbReference type="EMBL" id="JAFBFH010000014">
    <property type="protein sequence ID" value="MBM7715408.1"/>
    <property type="molecule type" value="Genomic_DNA"/>
</dbReference>
<organism evidence="5 6">
    <name type="scientific">Siminovitchia thermophila</name>
    <dbReference type="NCBI Taxonomy" id="1245522"/>
    <lineage>
        <taxon>Bacteria</taxon>
        <taxon>Bacillati</taxon>
        <taxon>Bacillota</taxon>
        <taxon>Bacilli</taxon>
        <taxon>Bacillales</taxon>
        <taxon>Bacillaceae</taxon>
        <taxon>Siminovitchia</taxon>
    </lineage>
</organism>
<dbReference type="Gene3D" id="3.40.190.10">
    <property type="entry name" value="Periplasmic binding protein-like II"/>
    <property type="match status" value="2"/>
</dbReference>
<dbReference type="InterPro" id="IPR050490">
    <property type="entry name" value="Bact_solute-bd_prot1"/>
</dbReference>
<keyword evidence="3" id="KW-0813">Transport</keyword>
<dbReference type="PROSITE" id="PS51257">
    <property type="entry name" value="PROKAR_LIPOPROTEIN"/>
    <property type="match status" value="1"/>
</dbReference>
<evidence type="ECO:0000313" key="6">
    <source>
        <dbReference type="Proteomes" id="UP000823485"/>
    </source>
</evidence>
<comment type="subcellular location">
    <subcellularLocation>
        <location evidence="1">Cell envelope</location>
    </subcellularLocation>
</comment>
<protein>
    <submittedName>
        <fullName evidence="5">Sn-glycerol 3-phosphate transport system substrate-binding protein</fullName>
    </submittedName>
</protein>
<dbReference type="PANTHER" id="PTHR43649">
    <property type="entry name" value="ARABINOSE-BINDING PROTEIN-RELATED"/>
    <property type="match status" value="1"/>
</dbReference>
<dbReference type="InterPro" id="IPR006059">
    <property type="entry name" value="SBP"/>
</dbReference>
<dbReference type="CDD" id="cd14748">
    <property type="entry name" value="PBP2_UgpB"/>
    <property type="match status" value="1"/>
</dbReference>
<proteinExistence type="inferred from homology"/>
<keyword evidence="4" id="KW-0732">Signal</keyword>
<comment type="caution">
    <text evidence="5">The sequence shown here is derived from an EMBL/GenBank/DDBJ whole genome shotgun (WGS) entry which is preliminary data.</text>
</comment>
<dbReference type="Proteomes" id="UP000823485">
    <property type="component" value="Unassembled WGS sequence"/>
</dbReference>
<evidence type="ECO:0000256" key="2">
    <source>
        <dbReference type="ARBA" id="ARBA00008520"/>
    </source>
</evidence>
<dbReference type="RefSeq" id="WP_077112803.1">
    <property type="nucleotide sequence ID" value="NZ_JAFBFH010000014.1"/>
</dbReference>
<dbReference type="PANTHER" id="PTHR43649:SF31">
    <property type="entry name" value="SN-GLYCEROL-3-PHOSPHATE-BINDING PERIPLASMIC PROTEIN UGPB"/>
    <property type="match status" value="1"/>
</dbReference>
<evidence type="ECO:0000256" key="4">
    <source>
        <dbReference type="ARBA" id="ARBA00022729"/>
    </source>
</evidence>
<sequence length="432" mass="48774">MRKHILMILIVAIISMLLIACSSDSSSSGGNDDAGKKKNGEKTTIQFWHALGGKNGELIDEMLKRFNDSQDEIEVVGSFQGGYDEAVTKLQQSISADTSPDIAMIERAYVEMFADSEVLEDLTPYFESSDLNVDDFTEGLMGHSYFNDQLLSLPFNRSTPILHVNKSMLDENGLEVPTTWEELKEVANALVIKEGDEYKRYGFSMPYDTWYPIAMITQSGGTFFNEDNTSVGFFDNGVGEEVFSFLKDVQSTGAMYYPPAQDSGNIVNQMFMSENIGIMYQSTGTIGTLMENVEFDYVTTFLPKNDEYAAPTGGGNIAMLAGSENKEAAWKFIEWMLKEPEGLLQFVIDSGYLPFTNTMVESQEMKELWVKEPNRQVAYEQLEHAVDTNKDVEWPVIMHEFFSAIEAIMYNDEEIKPTLKKFKEETERILNK</sequence>
<dbReference type="SUPFAM" id="SSF53850">
    <property type="entry name" value="Periplasmic binding protein-like II"/>
    <property type="match status" value="1"/>
</dbReference>
<evidence type="ECO:0000256" key="1">
    <source>
        <dbReference type="ARBA" id="ARBA00004196"/>
    </source>
</evidence>
<name>A0ABS2R977_9BACI</name>
<gene>
    <name evidence="5" type="ORF">JOC94_002395</name>
</gene>
<evidence type="ECO:0000313" key="5">
    <source>
        <dbReference type="EMBL" id="MBM7715408.1"/>
    </source>
</evidence>
<evidence type="ECO:0000256" key="3">
    <source>
        <dbReference type="ARBA" id="ARBA00022448"/>
    </source>
</evidence>
<comment type="similarity">
    <text evidence="2">Belongs to the bacterial solute-binding protein 1 family.</text>
</comment>
<keyword evidence="6" id="KW-1185">Reference proteome</keyword>
<accession>A0ABS2R977</accession>
<reference evidence="5 6" key="1">
    <citation type="submission" date="2021-01" db="EMBL/GenBank/DDBJ databases">
        <title>Genomic Encyclopedia of Type Strains, Phase IV (KMG-IV): sequencing the most valuable type-strain genomes for metagenomic binning, comparative biology and taxonomic classification.</title>
        <authorList>
            <person name="Goeker M."/>
        </authorList>
    </citation>
    <scope>NUCLEOTIDE SEQUENCE [LARGE SCALE GENOMIC DNA]</scope>
    <source>
        <strain evidence="5 6">DSM 105453</strain>
    </source>
</reference>